<feature type="transmembrane region" description="Helical" evidence="1">
    <location>
        <begin position="20"/>
        <end position="42"/>
    </location>
</feature>
<evidence type="ECO:0000313" key="3">
    <source>
        <dbReference type="Proteomes" id="UP001596434"/>
    </source>
</evidence>
<keyword evidence="1" id="KW-0812">Transmembrane</keyword>
<dbReference type="GeneID" id="96954942"/>
<proteinExistence type="predicted"/>
<reference evidence="2 3" key="1">
    <citation type="journal article" date="2019" name="Int. J. Syst. Evol. Microbiol.">
        <title>The Global Catalogue of Microorganisms (GCM) 10K type strain sequencing project: providing services to taxonomists for standard genome sequencing and annotation.</title>
        <authorList>
            <consortium name="The Broad Institute Genomics Platform"/>
            <consortium name="The Broad Institute Genome Sequencing Center for Infectious Disease"/>
            <person name="Wu L."/>
            <person name="Ma J."/>
        </authorList>
    </citation>
    <scope>NUCLEOTIDE SEQUENCE [LARGE SCALE GENOMIC DNA]</scope>
    <source>
        <strain evidence="2 3">GX21</strain>
    </source>
</reference>
<evidence type="ECO:0000256" key="1">
    <source>
        <dbReference type="SAM" id="Phobius"/>
    </source>
</evidence>
<name>A0ABD6A1X1_9EURY</name>
<sequence length="157" mass="16459">MSTVTSPFHRDRRGTSTALGYVLSLGIAAILISGLIVAGGGLMEGQRDQSARTELQVVGQTLAAELTNAGRLADCPSCELTLWADLPARVAGGAYLIEVVNTADPDIYRLVLSAEVADATATVRFRTRRPVATTTVTGGRLAIEYDPAAGTLEVRDA</sequence>
<dbReference type="InterPro" id="IPR055690">
    <property type="entry name" value="DUF7266"/>
</dbReference>
<comment type="caution">
    <text evidence="2">The sequence shown here is derived from an EMBL/GenBank/DDBJ whole genome shotgun (WGS) entry which is preliminary data.</text>
</comment>
<keyword evidence="1" id="KW-1133">Transmembrane helix</keyword>
<keyword evidence="3" id="KW-1185">Reference proteome</keyword>
<dbReference type="RefSeq" id="WP_379705512.1">
    <property type="nucleotide sequence ID" value="NZ_JBHTAT010000001.1"/>
</dbReference>
<organism evidence="2 3">
    <name type="scientific">Haloplanus litoreus</name>
    <dbReference type="NCBI Taxonomy" id="767515"/>
    <lineage>
        <taxon>Archaea</taxon>
        <taxon>Methanobacteriati</taxon>
        <taxon>Methanobacteriota</taxon>
        <taxon>Stenosarchaea group</taxon>
        <taxon>Halobacteria</taxon>
        <taxon>Halobacteriales</taxon>
        <taxon>Haloferacaceae</taxon>
        <taxon>Haloplanus</taxon>
    </lineage>
</organism>
<dbReference type="Pfam" id="PF23928">
    <property type="entry name" value="DUF7266"/>
    <property type="match status" value="1"/>
</dbReference>
<accession>A0ABD6A1X1</accession>
<evidence type="ECO:0000313" key="2">
    <source>
        <dbReference type="EMBL" id="MFC7256550.1"/>
    </source>
</evidence>
<keyword evidence="1" id="KW-0472">Membrane</keyword>
<dbReference type="Proteomes" id="UP001596434">
    <property type="component" value="Unassembled WGS sequence"/>
</dbReference>
<protein>
    <recommendedName>
        <fullName evidence="4">Flagellin N-terminal-like domain-containing protein</fullName>
    </recommendedName>
</protein>
<evidence type="ECO:0008006" key="4">
    <source>
        <dbReference type="Google" id="ProtNLM"/>
    </source>
</evidence>
<dbReference type="EMBL" id="JBHTAT010000001">
    <property type="protein sequence ID" value="MFC7256550.1"/>
    <property type="molecule type" value="Genomic_DNA"/>
</dbReference>
<gene>
    <name evidence="2" type="ORF">ACFQKE_14790</name>
</gene>
<dbReference type="AlphaFoldDB" id="A0ABD6A1X1"/>